<comment type="caution">
    <text evidence="2">The sequence shown here is derived from an EMBL/GenBank/DDBJ whole genome shotgun (WGS) entry which is preliminary data.</text>
</comment>
<gene>
    <name evidence="2" type="ORF">H0H81_011928</name>
</gene>
<reference evidence="2" key="1">
    <citation type="submission" date="2021-02" db="EMBL/GenBank/DDBJ databases">
        <authorList>
            <person name="Nieuwenhuis M."/>
            <person name="Van De Peppel L.J.J."/>
        </authorList>
    </citation>
    <scope>NUCLEOTIDE SEQUENCE</scope>
    <source>
        <strain evidence="2">D49</strain>
    </source>
</reference>
<evidence type="ECO:0000256" key="1">
    <source>
        <dbReference type="SAM" id="MobiDB-lite"/>
    </source>
</evidence>
<accession>A0A9P7GL43</accession>
<proteinExistence type="predicted"/>
<name>A0A9P7GL43_9AGAR</name>
<organism evidence="2 3">
    <name type="scientific">Sphagnurus paluster</name>
    <dbReference type="NCBI Taxonomy" id="117069"/>
    <lineage>
        <taxon>Eukaryota</taxon>
        <taxon>Fungi</taxon>
        <taxon>Dikarya</taxon>
        <taxon>Basidiomycota</taxon>
        <taxon>Agaricomycotina</taxon>
        <taxon>Agaricomycetes</taxon>
        <taxon>Agaricomycetidae</taxon>
        <taxon>Agaricales</taxon>
        <taxon>Tricholomatineae</taxon>
        <taxon>Lyophyllaceae</taxon>
        <taxon>Sphagnurus</taxon>
    </lineage>
</organism>
<evidence type="ECO:0000313" key="2">
    <source>
        <dbReference type="EMBL" id="KAG5650523.1"/>
    </source>
</evidence>
<feature type="compositionally biased region" description="Low complexity" evidence="1">
    <location>
        <begin position="1"/>
        <end position="12"/>
    </location>
</feature>
<evidence type="ECO:0000313" key="3">
    <source>
        <dbReference type="Proteomes" id="UP000717328"/>
    </source>
</evidence>
<dbReference type="Proteomes" id="UP000717328">
    <property type="component" value="Unassembled WGS sequence"/>
</dbReference>
<keyword evidence="3" id="KW-1185">Reference proteome</keyword>
<dbReference type="OrthoDB" id="3024837at2759"/>
<dbReference type="EMBL" id="JABCKI010000426">
    <property type="protein sequence ID" value="KAG5650523.1"/>
    <property type="molecule type" value="Genomic_DNA"/>
</dbReference>
<sequence length="171" mass="18515">MAASTSSTSSTTFMRKGSKNPGLSLILTPEASCAGSSKAGAVYRRGSWDSLYDTPQLEPDWSNHDEESEGVEDDGAQYIYIPAGSPFYRRPSSPRTSGSSVSFTGFPFTCGALAEDDPLFSQSPREIFDEDLELKSDPVVVIASESTDDISLHRFIESNLVQRGDSPCNLK</sequence>
<protein>
    <submittedName>
        <fullName evidence="2">Uncharacterized protein</fullName>
    </submittedName>
</protein>
<reference evidence="2" key="2">
    <citation type="submission" date="2021-10" db="EMBL/GenBank/DDBJ databases">
        <title>Phylogenomics reveals ancestral predisposition of the termite-cultivated fungus Termitomyces towards a domesticated lifestyle.</title>
        <authorList>
            <person name="Auxier B."/>
            <person name="Grum-Grzhimaylo A."/>
            <person name="Cardenas M.E."/>
            <person name="Lodge J.D."/>
            <person name="Laessoe T."/>
            <person name="Pedersen O."/>
            <person name="Smith M.E."/>
            <person name="Kuyper T.W."/>
            <person name="Franco-Molano E.A."/>
            <person name="Baroni T.J."/>
            <person name="Aanen D.K."/>
        </authorList>
    </citation>
    <scope>NUCLEOTIDE SEQUENCE</scope>
    <source>
        <strain evidence="2">D49</strain>
    </source>
</reference>
<dbReference type="AlphaFoldDB" id="A0A9P7GL43"/>
<feature type="region of interest" description="Disordered" evidence="1">
    <location>
        <begin position="1"/>
        <end position="25"/>
    </location>
</feature>